<feature type="compositionally biased region" description="Polar residues" evidence="1">
    <location>
        <begin position="355"/>
        <end position="373"/>
    </location>
</feature>
<feature type="compositionally biased region" description="Basic and acidic residues" evidence="1">
    <location>
        <begin position="327"/>
        <end position="351"/>
    </location>
</feature>
<dbReference type="EMBL" id="MIGC01002586">
    <property type="protein sequence ID" value="PHJ20818.1"/>
    <property type="molecule type" value="Genomic_DNA"/>
</dbReference>
<reference evidence="2 3" key="1">
    <citation type="journal article" date="2017" name="Int. J. Parasitol.">
        <title>The genome of the protozoan parasite Cystoisospora suis and a reverse vaccinology approach to identify vaccine candidates.</title>
        <authorList>
            <person name="Palmieri N."/>
            <person name="Shrestha A."/>
            <person name="Ruttkowski B."/>
            <person name="Beck T."/>
            <person name="Vogl C."/>
            <person name="Tomley F."/>
            <person name="Blake D.P."/>
            <person name="Joachim A."/>
        </authorList>
    </citation>
    <scope>NUCLEOTIDE SEQUENCE [LARGE SCALE GENOMIC DNA]</scope>
    <source>
        <strain evidence="2 3">Wien I</strain>
    </source>
</reference>
<feature type="compositionally biased region" description="Basic and acidic residues" evidence="1">
    <location>
        <begin position="82"/>
        <end position="149"/>
    </location>
</feature>
<feature type="compositionally biased region" description="Basic and acidic residues" evidence="1">
    <location>
        <begin position="58"/>
        <end position="75"/>
    </location>
</feature>
<dbReference type="Proteomes" id="UP000221165">
    <property type="component" value="Unassembled WGS sequence"/>
</dbReference>
<sequence length="427" mass="46576">MESKSSPLQNSDRTRAASETIREKDKEEEENERDVQKREKMKKEEEEEKTGMSQKGAVDAKEEEEKKEKEGEEKPNGGVDLSTEKGRSMTEEGEKIRGVCTPENREEREENKKDEQLKKEEKENLQREEGRKSEDSVKMNGEKEEKKMSDISSSSLASSLLKQVMEVKAGSTNVNLSQSSSSSSGVRTPAAVAGPSVVWEKEVEDAVIAACLRALNYSTRKDLERRTRSGTGTEDKGRLCCGSETSSCCRGGPGGGGEEEENYSCSSSSHSHSHHHDHAGGVCTPEGSRKTSSDKGGEREEAEGHPHRREKKEDQDRSPSEAPSPDLSKEKEEQGGGGGRKTDKEDHEGHRSRTSRSGGQESFASSPSLSAGVSNVPVYKFQKDKGDHIGALLDENTSIEGLRNLVGSVAERAAAVYENVKAKGEAG</sequence>
<feature type="region of interest" description="Disordered" evidence="1">
    <location>
        <begin position="171"/>
        <end position="192"/>
    </location>
</feature>
<protein>
    <submittedName>
        <fullName evidence="2">Hypoxia-inducible factor prolyl hydroxylase</fullName>
    </submittedName>
</protein>
<comment type="caution">
    <text evidence="2">The sequence shown here is derived from an EMBL/GenBank/DDBJ whole genome shotgun (WGS) entry which is preliminary data.</text>
</comment>
<keyword evidence="3" id="KW-1185">Reference proteome</keyword>
<gene>
    <name evidence="2" type="ORF">CSUI_005345</name>
</gene>
<feature type="compositionally biased region" description="Basic and acidic residues" evidence="1">
    <location>
        <begin position="12"/>
        <end position="25"/>
    </location>
</feature>
<feature type="region of interest" description="Disordered" evidence="1">
    <location>
        <begin position="1"/>
        <end position="154"/>
    </location>
</feature>
<proteinExistence type="predicted"/>
<name>A0A2C6KXE7_9APIC</name>
<dbReference type="GeneID" id="94428732"/>
<feature type="compositionally biased region" description="Polar residues" evidence="1">
    <location>
        <begin position="1"/>
        <end position="11"/>
    </location>
</feature>
<dbReference type="AlphaFoldDB" id="A0A2C6KXE7"/>
<dbReference type="VEuPathDB" id="ToxoDB:CSUI_005345"/>
<evidence type="ECO:0000313" key="2">
    <source>
        <dbReference type="EMBL" id="PHJ20818.1"/>
    </source>
</evidence>
<feature type="compositionally biased region" description="Basic and acidic residues" evidence="1">
    <location>
        <begin position="33"/>
        <end position="44"/>
    </location>
</feature>
<feature type="compositionally biased region" description="Basic and acidic residues" evidence="1">
    <location>
        <begin position="219"/>
        <end position="238"/>
    </location>
</feature>
<feature type="region of interest" description="Disordered" evidence="1">
    <location>
        <begin position="219"/>
        <end position="374"/>
    </location>
</feature>
<organism evidence="2 3">
    <name type="scientific">Cystoisospora suis</name>
    <dbReference type="NCBI Taxonomy" id="483139"/>
    <lineage>
        <taxon>Eukaryota</taxon>
        <taxon>Sar</taxon>
        <taxon>Alveolata</taxon>
        <taxon>Apicomplexa</taxon>
        <taxon>Conoidasida</taxon>
        <taxon>Coccidia</taxon>
        <taxon>Eucoccidiorida</taxon>
        <taxon>Eimeriorina</taxon>
        <taxon>Sarcocystidae</taxon>
        <taxon>Cystoisospora</taxon>
    </lineage>
</organism>
<evidence type="ECO:0000256" key="1">
    <source>
        <dbReference type="SAM" id="MobiDB-lite"/>
    </source>
</evidence>
<accession>A0A2C6KXE7</accession>
<evidence type="ECO:0000313" key="3">
    <source>
        <dbReference type="Proteomes" id="UP000221165"/>
    </source>
</evidence>
<feature type="compositionally biased region" description="Basic and acidic residues" evidence="1">
    <location>
        <begin position="287"/>
        <end position="319"/>
    </location>
</feature>
<dbReference type="RefSeq" id="XP_067922504.1">
    <property type="nucleotide sequence ID" value="XM_068065521.1"/>
</dbReference>